<sequence>MNQRPLQGIMTKFLQDVQLVQRVNQADVQNRLRYAVQIEKLVHGTTELSSEFDDGHIHSNGVLNKQNFRLWALKNSKIISQLDLLPTKCTVFCGIIFK</sequence>
<proteinExistence type="predicted"/>
<name>A0A8X6MHJ1_NEPPI</name>
<dbReference type="OrthoDB" id="8003930at2759"/>
<dbReference type="AlphaFoldDB" id="A0A8X6MHJ1"/>
<reference evidence="1" key="1">
    <citation type="submission" date="2020-08" db="EMBL/GenBank/DDBJ databases">
        <title>Multicomponent nature underlies the extraordinary mechanical properties of spider dragline silk.</title>
        <authorList>
            <person name="Kono N."/>
            <person name="Nakamura H."/>
            <person name="Mori M."/>
            <person name="Yoshida Y."/>
            <person name="Ohtoshi R."/>
            <person name="Malay A.D."/>
            <person name="Moran D.A.P."/>
            <person name="Tomita M."/>
            <person name="Numata K."/>
            <person name="Arakawa K."/>
        </authorList>
    </citation>
    <scope>NUCLEOTIDE SEQUENCE</scope>
</reference>
<dbReference type="EMBL" id="BMAW01045866">
    <property type="protein sequence ID" value="GFS52229.1"/>
    <property type="molecule type" value="Genomic_DNA"/>
</dbReference>
<protein>
    <submittedName>
        <fullName evidence="1">Uncharacterized protein</fullName>
    </submittedName>
</protein>
<comment type="caution">
    <text evidence="1">The sequence shown here is derived from an EMBL/GenBank/DDBJ whole genome shotgun (WGS) entry which is preliminary data.</text>
</comment>
<organism evidence="1 2">
    <name type="scientific">Nephila pilipes</name>
    <name type="common">Giant wood spider</name>
    <name type="synonym">Nephila maculata</name>
    <dbReference type="NCBI Taxonomy" id="299642"/>
    <lineage>
        <taxon>Eukaryota</taxon>
        <taxon>Metazoa</taxon>
        <taxon>Ecdysozoa</taxon>
        <taxon>Arthropoda</taxon>
        <taxon>Chelicerata</taxon>
        <taxon>Arachnida</taxon>
        <taxon>Araneae</taxon>
        <taxon>Araneomorphae</taxon>
        <taxon>Entelegynae</taxon>
        <taxon>Araneoidea</taxon>
        <taxon>Nephilidae</taxon>
        <taxon>Nephila</taxon>
    </lineage>
</organism>
<accession>A0A8X6MHJ1</accession>
<evidence type="ECO:0000313" key="2">
    <source>
        <dbReference type="Proteomes" id="UP000887013"/>
    </source>
</evidence>
<evidence type="ECO:0000313" key="1">
    <source>
        <dbReference type="EMBL" id="GFS52229.1"/>
    </source>
</evidence>
<keyword evidence="2" id="KW-1185">Reference proteome</keyword>
<dbReference type="Proteomes" id="UP000887013">
    <property type="component" value="Unassembled WGS sequence"/>
</dbReference>
<gene>
    <name evidence="1" type="ORF">NPIL_338541</name>
</gene>